<gene>
    <name evidence="1" type="ORF">QAD02_008700</name>
</gene>
<proteinExistence type="predicted"/>
<sequence>MEFDLSLRNSTSFGGNDTGRPPDIFSQPSNDETMDFELGWLSDANNNDNTSLMDNSSTIISDLFVFDDLNSYMSKFNSSVLVNFSSYYDLNDTYASVDYSCVSNSTAGNYSQCGVEGKDETKNWWALILVIVPCLTVFGNVLVILAVKRERTLKSITNYFIVSLAVADLLVAMVVMPFAVYVLVSFFKYVFPIIFDG</sequence>
<dbReference type="EMBL" id="CM056744">
    <property type="protein sequence ID" value="KAJ8667038.1"/>
    <property type="molecule type" value="Genomic_DNA"/>
</dbReference>
<dbReference type="Proteomes" id="UP001239111">
    <property type="component" value="Chromosome 4"/>
</dbReference>
<organism evidence="1 2">
    <name type="scientific">Eretmocerus hayati</name>
    <dbReference type="NCBI Taxonomy" id="131215"/>
    <lineage>
        <taxon>Eukaryota</taxon>
        <taxon>Metazoa</taxon>
        <taxon>Ecdysozoa</taxon>
        <taxon>Arthropoda</taxon>
        <taxon>Hexapoda</taxon>
        <taxon>Insecta</taxon>
        <taxon>Pterygota</taxon>
        <taxon>Neoptera</taxon>
        <taxon>Endopterygota</taxon>
        <taxon>Hymenoptera</taxon>
        <taxon>Apocrita</taxon>
        <taxon>Proctotrupomorpha</taxon>
        <taxon>Chalcidoidea</taxon>
        <taxon>Aphelinidae</taxon>
        <taxon>Aphelininae</taxon>
        <taxon>Eretmocerus</taxon>
    </lineage>
</organism>
<comment type="caution">
    <text evidence="1">The sequence shown here is derived from an EMBL/GenBank/DDBJ whole genome shotgun (WGS) entry which is preliminary data.</text>
</comment>
<evidence type="ECO:0000313" key="1">
    <source>
        <dbReference type="EMBL" id="KAJ8667038.1"/>
    </source>
</evidence>
<reference evidence="1" key="1">
    <citation type="submission" date="2023-04" db="EMBL/GenBank/DDBJ databases">
        <title>A chromosome-level genome assembly of the parasitoid wasp Eretmocerus hayati.</title>
        <authorList>
            <person name="Zhong Y."/>
            <person name="Liu S."/>
            <person name="Liu Y."/>
        </authorList>
    </citation>
    <scope>NUCLEOTIDE SEQUENCE</scope>
    <source>
        <strain evidence="1">ZJU_SS_LIU_2023</strain>
    </source>
</reference>
<keyword evidence="2" id="KW-1185">Reference proteome</keyword>
<protein>
    <submittedName>
        <fullName evidence="1">Uncharacterized protein</fullName>
    </submittedName>
</protein>
<evidence type="ECO:0000313" key="2">
    <source>
        <dbReference type="Proteomes" id="UP001239111"/>
    </source>
</evidence>
<name>A0ACC2N8G9_9HYME</name>
<accession>A0ACC2N8G9</accession>